<dbReference type="PANTHER" id="PTHR12363">
    <property type="entry name" value="TRANSPORTIN 3 AND IMPORTIN 13"/>
    <property type="match status" value="1"/>
</dbReference>
<evidence type="ECO:0000259" key="5">
    <source>
        <dbReference type="Pfam" id="PF08389"/>
    </source>
</evidence>
<feature type="domain" description="Exportin-1/Importin-beta-like" evidence="5">
    <location>
        <begin position="149"/>
        <end position="283"/>
    </location>
</feature>
<dbReference type="Pfam" id="PF08389">
    <property type="entry name" value="Xpo1"/>
    <property type="match status" value="1"/>
</dbReference>
<dbReference type="AlphaFoldDB" id="A0A419PPC4"/>
<gene>
    <name evidence="6" type="ORF">CSKR_108662</name>
</gene>
<keyword evidence="4" id="KW-0539">Nucleus</keyword>
<dbReference type="InterPro" id="IPR011989">
    <property type="entry name" value="ARM-like"/>
</dbReference>
<dbReference type="GO" id="GO:0005737">
    <property type="term" value="C:cytoplasm"/>
    <property type="evidence" value="ECO:0007669"/>
    <property type="project" value="TreeGrafter"/>
</dbReference>
<evidence type="ECO:0000256" key="2">
    <source>
        <dbReference type="ARBA" id="ARBA00007991"/>
    </source>
</evidence>
<dbReference type="InParanoid" id="A0A419PPC4"/>
<evidence type="ECO:0000256" key="1">
    <source>
        <dbReference type="ARBA" id="ARBA00004123"/>
    </source>
</evidence>
<comment type="similarity">
    <text evidence="2">Belongs to the importin beta family.</text>
</comment>
<dbReference type="InterPro" id="IPR013598">
    <property type="entry name" value="Exportin-1/Importin-b-like"/>
</dbReference>
<reference evidence="6 7" key="2">
    <citation type="journal article" date="2021" name="Genomics">
        <title>High-quality reference genome for Clonorchis sinensis.</title>
        <authorList>
            <person name="Young N.D."/>
            <person name="Stroehlein A.J."/>
            <person name="Kinkar L."/>
            <person name="Wang T."/>
            <person name="Sohn W.M."/>
            <person name="Chang B.C.H."/>
            <person name="Kaur P."/>
            <person name="Weisz D."/>
            <person name="Dudchenko O."/>
            <person name="Aiden E.L."/>
            <person name="Korhonen P.K."/>
            <person name="Gasser R.B."/>
        </authorList>
    </citation>
    <scope>NUCLEOTIDE SEQUENCE [LARGE SCALE GENOMIC DNA]</scope>
    <source>
        <strain evidence="6">Cs-k2</strain>
    </source>
</reference>
<evidence type="ECO:0000313" key="6">
    <source>
        <dbReference type="EMBL" id="KAG5450171.1"/>
    </source>
</evidence>
<dbReference type="STRING" id="79923.A0A419PPC4"/>
<proteinExistence type="inferred from homology"/>
<comment type="caution">
    <text evidence="6">The sequence shown here is derived from an EMBL/GenBank/DDBJ whole genome shotgun (WGS) entry which is preliminary data.</text>
</comment>
<dbReference type="GO" id="GO:0006606">
    <property type="term" value="P:protein import into nucleus"/>
    <property type="evidence" value="ECO:0007669"/>
    <property type="project" value="TreeGrafter"/>
</dbReference>
<sequence>MSTHQSKLEGNQDSNRRSDRQRHFINDHCCFTVPLPQALYIMYLTADKQPTEKLQTLIQEYFAGTNHTACCQFIDAIQRSSEIWEIGISLLDCSLPFSARFFGAMLLHTTLNSASVPPTEKFFMIRERLLTSIVELRDLKSEGTGNISMLLKQLFKALVHLLFRTADSWDSPISFVISHLKNSEFKVLTQQPADSAATDANNFVVCFLSILVEEFSSANLLFHVRQQIKHLILKEESLVFQIFQELMASQTNEAILASVFRCCSLWLTNLSATTSATDCLNFARALYGPINRSEPLFSAGLDCLINLFEEGDFGLSSGRDTAQLLDFHIQKLAGLQPLVLRLVEAHSSAVHRGFHWEEFAQNELMSKTALLLLTLTERQMGNLWTRVLQAGEPHSAIHTLFDMFLFPMSLAGNYPLEESVSDLGVQIWFNVVDALPPICEVPQLNQSTLSFIEDLQCRFLNAAFSKCQFMPDLETFFHRWQSEQREQWYRLRSELADTFLAAYAHQQSLPFFVQLQARLQNLVDRCVMEEAFSDWQELEAIIFVFNSISEQVVHEVAHENHSTSQLASVVLSAAIRLAACMNGGRSIFEGSTMVGSLLCSGTLATLFRNIIPLLEPNKSLLLENDLVGFFLKCLFAASQTKKHKDVANRTASSSLKTIESFIQELPITLTQSERIISTLGVISTGLLPLSVDLEAQLWKCVGLLLPFCGSSISLSSLIHLRLEKTKVNLECRENEQADPSSLHLSRSSKASVVTLFQPFVELFRGVSKTLNRVDNYTCDDAVGPPLPIVERAQIRESISRLLLQLVTYLTQSLADKMGYFDPESIEMVTELLKSGYSACFSSIMENPSILHCQDSLLERTVELTSRLLNYASDQLLPHSLELSWLVIDTLLRNPLLESRFSVGLHLLGIVLQHIDTAFTRLAVSALDSSDPMFDFGRGSCLEHPFPPILMGLRAQDITDQVEACATFIHHVLDWQRKNKESTVEYVCKTCLLNTYESFVGDSTALFWRLSFTATFAGLCLPEWNTVDCCIHLCQRLLTRLNDDNHHDVLPKVITPDFLFEIHAGLLLVLAKGALPRRLVNKYSDLYASLRIFFPDKQFTLLRTLLGCTDHPSDWSTFVSRTPHHQSVTMAVQNAVLRVNLSERNCFARGVTRSAVPLNAVKSAISSFTMACSTPSQ</sequence>
<evidence type="ECO:0000256" key="4">
    <source>
        <dbReference type="ARBA" id="ARBA00023242"/>
    </source>
</evidence>
<name>A0A419PPC4_CLOSI</name>
<dbReference type="GO" id="GO:0005634">
    <property type="term" value="C:nucleus"/>
    <property type="evidence" value="ECO:0007669"/>
    <property type="project" value="UniProtKB-SubCell"/>
</dbReference>
<dbReference type="InterPro" id="IPR051345">
    <property type="entry name" value="Importin_beta-like_NTR"/>
</dbReference>
<dbReference type="SUPFAM" id="SSF48371">
    <property type="entry name" value="ARM repeat"/>
    <property type="match status" value="1"/>
</dbReference>
<evidence type="ECO:0000313" key="7">
    <source>
        <dbReference type="Proteomes" id="UP000286415"/>
    </source>
</evidence>
<accession>A0A419PPC4</accession>
<dbReference type="PANTHER" id="PTHR12363:SF33">
    <property type="entry name" value="IMPORTIN-13"/>
    <property type="match status" value="1"/>
</dbReference>
<keyword evidence="7" id="KW-1185">Reference proteome</keyword>
<dbReference type="EMBL" id="NIRI02000042">
    <property type="protein sequence ID" value="KAG5450171.1"/>
    <property type="molecule type" value="Genomic_DNA"/>
</dbReference>
<evidence type="ECO:0000256" key="3">
    <source>
        <dbReference type="ARBA" id="ARBA00022448"/>
    </source>
</evidence>
<dbReference type="OrthoDB" id="2016913at2759"/>
<protein>
    <recommendedName>
        <fullName evidence="5">Exportin-1/Importin-beta-like domain-containing protein</fullName>
    </recommendedName>
</protein>
<dbReference type="Gene3D" id="1.25.10.10">
    <property type="entry name" value="Leucine-rich Repeat Variant"/>
    <property type="match status" value="1"/>
</dbReference>
<dbReference type="InterPro" id="IPR016024">
    <property type="entry name" value="ARM-type_fold"/>
</dbReference>
<dbReference type="Proteomes" id="UP000286415">
    <property type="component" value="Unassembled WGS sequence"/>
</dbReference>
<comment type="subcellular location">
    <subcellularLocation>
        <location evidence="1">Nucleus</location>
    </subcellularLocation>
</comment>
<keyword evidence="3" id="KW-0813">Transport</keyword>
<organism evidence="6 7">
    <name type="scientific">Clonorchis sinensis</name>
    <name type="common">Chinese liver fluke</name>
    <dbReference type="NCBI Taxonomy" id="79923"/>
    <lineage>
        <taxon>Eukaryota</taxon>
        <taxon>Metazoa</taxon>
        <taxon>Spiralia</taxon>
        <taxon>Lophotrochozoa</taxon>
        <taxon>Platyhelminthes</taxon>
        <taxon>Trematoda</taxon>
        <taxon>Digenea</taxon>
        <taxon>Opisthorchiida</taxon>
        <taxon>Opisthorchiata</taxon>
        <taxon>Opisthorchiidae</taxon>
        <taxon>Clonorchis</taxon>
    </lineage>
</organism>
<reference evidence="6 7" key="1">
    <citation type="journal article" date="2018" name="Biotechnol. Adv.">
        <title>Improved genomic resources and new bioinformatic workflow for the carcinogenic parasite Clonorchis sinensis: Biotechnological implications.</title>
        <authorList>
            <person name="Wang D."/>
            <person name="Korhonen P.K."/>
            <person name="Gasser R.B."/>
            <person name="Young N.D."/>
        </authorList>
    </citation>
    <scope>NUCLEOTIDE SEQUENCE [LARGE SCALE GENOMIC DNA]</scope>
    <source>
        <strain evidence="6">Cs-k2</strain>
    </source>
</reference>